<dbReference type="InterPro" id="IPR016181">
    <property type="entry name" value="Acyl_CoA_acyltransferase"/>
</dbReference>
<dbReference type="Pfam" id="PF13527">
    <property type="entry name" value="Acetyltransf_9"/>
    <property type="match status" value="1"/>
</dbReference>
<dbReference type="GO" id="GO:0016747">
    <property type="term" value="F:acyltransferase activity, transferring groups other than amino-acyl groups"/>
    <property type="evidence" value="ECO:0007669"/>
    <property type="project" value="InterPro"/>
</dbReference>
<accession>A0A3A8PPH9</accession>
<sequence>MDLHTVTRIGPQDRALQELFCDYVPQVFRRADFRRWREWGEWNDDYRAFALIESGRVVANASVMQMRLRLEGREVTGYQFGAVGCLPSHRGRGLSRVVMNAALDACGDAPVLLFANPKVRQFYPRFGFQPQMQTLFAATYDAVPEGPPAPTLNLDDAEVRAGLAALSSEGLPSTERFGARGYATVASWPVANGFARPLRQLGTEAWVFAGVEGETLYLDDVFAREPFDLRAWIPRLIDQPIRSIRFGFTPERYWPGAAPAGEDTEADLFVRNLPLSQEANRFPIMAHT</sequence>
<organism evidence="2 3">
    <name type="scientific">Corallococcus aberystwythensis</name>
    <dbReference type="NCBI Taxonomy" id="2316722"/>
    <lineage>
        <taxon>Bacteria</taxon>
        <taxon>Pseudomonadati</taxon>
        <taxon>Myxococcota</taxon>
        <taxon>Myxococcia</taxon>
        <taxon>Myxococcales</taxon>
        <taxon>Cystobacterineae</taxon>
        <taxon>Myxococcaceae</taxon>
        <taxon>Corallococcus</taxon>
    </lineage>
</organism>
<proteinExistence type="predicted"/>
<feature type="domain" description="N-acetyltransferase" evidence="1">
    <location>
        <begin position="1"/>
        <end position="150"/>
    </location>
</feature>
<dbReference type="SUPFAM" id="SSF55729">
    <property type="entry name" value="Acyl-CoA N-acyltransferases (Nat)"/>
    <property type="match status" value="1"/>
</dbReference>
<dbReference type="PROSITE" id="PS51186">
    <property type="entry name" value="GNAT"/>
    <property type="match status" value="1"/>
</dbReference>
<dbReference type="RefSeq" id="WP_120558714.1">
    <property type="nucleotide sequence ID" value="NZ_RAWK01000213.1"/>
</dbReference>
<evidence type="ECO:0000313" key="2">
    <source>
        <dbReference type="EMBL" id="RKH58316.1"/>
    </source>
</evidence>
<dbReference type="Proteomes" id="UP000267003">
    <property type="component" value="Unassembled WGS sequence"/>
</dbReference>
<name>A0A3A8PPH9_9BACT</name>
<dbReference type="AlphaFoldDB" id="A0A3A8PPH9"/>
<keyword evidence="3" id="KW-1185">Reference proteome</keyword>
<comment type="caution">
    <text evidence="2">The sequence shown here is derived from an EMBL/GenBank/DDBJ whole genome shotgun (WGS) entry which is preliminary data.</text>
</comment>
<keyword evidence="2" id="KW-0808">Transferase</keyword>
<dbReference type="OrthoDB" id="9797178at2"/>
<reference evidence="3" key="1">
    <citation type="submission" date="2018-09" db="EMBL/GenBank/DDBJ databases">
        <authorList>
            <person name="Livingstone P.G."/>
            <person name="Whitworth D.E."/>
        </authorList>
    </citation>
    <scope>NUCLEOTIDE SEQUENCE [LARGE SCALE GENOMIC DNA]</scope>
    <source>
        <strain evidence="3">AB050A</strain>
    </source>
</reference>
<evidence type="ECO:0000259" key="1">
    <source>
        <dbReference type="PROSITE" id="PS51186"/>
    </source>
</evidence>
<dbReference type="EMBL" id="RAWK01000213">
    <property type="protein sequence ID" value="RKH58316.1"/>
    <property type="molecule type" value="Genomic_DNA"/>
</dbReference>
<protein>
    <submittedName>
        <fullName evidence="2">GNAT family N-acetyltransferase</fullName>
    </submittedName>
</protein>
<dbReference type="InterPro" id="IPR000182">
    <property type="entry name" value="GNAT_dom"/>
</dbReference>
<gene>
    <name evidence="2" type="ORF">D7W81_29370</name>
</gene>
<evidence type="ECO:0000313" key="3">
    <source>
        <dbReference type="Proteomes" id="UP000267003"/>
    </source>
</evidence>
<dbReference type="Gene3D" id="3.40.630.30">
    <property type="match status" value="1"/>
</dbReference>